<keyword evidence="2" id="KW-1185">Reference proteome</keyword>
<dbReference type="OrthoDB" id="6243574at2759"/>
<evidence type="ECO:0000313" key="1">
    <source>
        <dbReference type="EMBL" id="VDI06090.1"/>
    </source>
</evidence>
<comment type="caution">
    <text evidence="1">The sequence shown here is derived from an EMBL/GenBank/DDBJ whole genome shotgun (WGS) entry which is preliminary data.</text>
</comment>
<dbReference type="Proteomes" id="UP000596742">
    <property type="component" value="Unassembled WGS sequence"/>
</dbReference>
<dbReference type="EMBL" id="UYJE01001896">
    <property type="protein sequence ID" value="VDI06090.1"/>
    <property type="molecule type" value="Genomic_DNA"/>
</dbReference>
<dbReference type="PANTHER" id="PTHR33395">
    <property type="entry name" value="TRANSCRIPTASE, PUTATIVE-RELATED-RELATED"/>
    <property type="match status" value="1"/>
</dbReference>
<reference evidence="1" key="1">
    <citation type="submission" date="2018-11" db="EMBL/GenBank/DDBJ databases">
        <authorList>
            <person name="Alioto T."/>
            <person name="Alioto T."/>
        </authorList>
    </citation>
    <scope>NUCLEOTIDE SEQUENCE</scope>
</reference>
<evidence type="ECO:0008006" key="3">
    <source>
        <dbReference type="Google" id="ProtNLM"/>
    </source>
</evidence>
<evidence type="ECO:0000313" key="2">
    <source>
        <dbReference type="Proteomes" id="UP000596742"/>
    </source>
</evidence>
<proteinExistence type="predicted"/>
<dbReference type="GO" id="GO:0061343">
    <property type="term" value="P:cell adhesion involved in heart morphogenesis"/>
    <property type="evidence" value="ECO:0007669"/>
    <property type="project" value="TreeGrafter"/>
</dbReference>
<dbReference type="PANTHER" id="PTHR33395:SF22">
    <property type="entry name" value="REVERSE TRANSCRIPTASE DOMAIN-CONTAINING PROTEIN"/>
    <property type="match status" value="1"/>
</dbReference>
<dbReference type="GO" id="GO:0031012">
    <property type="term" value="C:extracellular matrix"/>
    <property type="evidence" value="ECO:0007669"/>
    <property type="project" value="TreeGrafter"/>
</dbReference>
<sequence>MKQINITTEGTSKSLKNLNPSKAIGPDKISLHFLKEVHHEISPMISDLFNSSVNTGTVPNDWREALVTPVFKKGAKSKPENYRPICLTCILSKSLEHIIVSSIMKHLDIHDLLYPLQHGFRSKVSCETQLSTFTQQILDYMANGKQIDVVVMDFPKAFDKVLENVLKDNKGGEYDVIEVRIGNTDIAIIQKDGVILADEISSVDKPFYFNLQNTTSKKGSATTITTLVDVAKGWDGGGKDVISVGTES</sequence>
<dbReference type="GO" id="GO:0007508">
    <property type="term" value="P:larval heart development"/>
    <property type="evidence" value="ECO:0007669"/>
    <property type="project" value="TreeGrafter"/>
</dbReference>
<gene>
    <name evidence="1" type="ORF">MGAL_10B013439</name>
</gene>
<name>A0A8B6CKE2_MYTGA</name>
<accession>A0A8B6CKE2</accession>
<protein>
    <recommendedName>
        <fullName evidence="3">Reverse transcriptase domain-containing protein</fullName>
    </recommendedName>
</protein>
<dbReference type="AlphaFoldDB" id="A0A8B6CKE2"/>
<organism evidence="1 2">
    <name type="scientific">Mytilus galloprovincialis</name>
    <name type="common">Mediterranean mussel</name>
    <dbReference type="NCBI Taxonomy" id="29158"/>
    <lineage>
        <taxon>Eukaryota</taxon>
        <taxon>Metazoa</taxon>
        <taxon>Spiralia</taxon>
        <taxon>Lophotrochozoa</taxon>
        <taxon>Mollusca</taxon>
        <taxon>Bivalvia</taxon>
        <taxon>Autobranchia</taxon>
        <taxon>Pteriomorphia</taxon>
        <taxon>Mytilida</taxon>
        <taxon>Mytiloidea</taxon>
        <taxon>Mytilidae</taxon>
        <taxon>Mytilinae</taxon>
        <taxon>Mytilus</taxon>
    </lineage>
</organism>